<comment type="caution">
    <text evidence="2">The sequence shown here is derived from an EMBL/GenBank/DDBJ whole genome shotgun (WGS) entry which is preliminary data.</text>
</comment>
<gene>
    <name evidence="2" type="ORF">Vau01_010140</name>
</gene>
<dbReference type="Proteomes" id="UP000612585">
    <property type="component" value="Unassembled WGS sequence"/>
</dbReference>
<name>A0A8J3Z1R0_9ACTN</name>
<accession>A0A8J3Z1R0</accession>
<evidence type="ECO:0000313" key="2">
    <source>
        <dbReference type="EMBL" id="GIJ53498.1"/>
    </source>
</evidence>
<reference evidence="2" key="1">
    <citation type="submission" date="2021-01" db="EMBL/GenBank/DDBJ databases">
        <title>Whole genome shotgun sequence of Virgisporangium aurantiacum NBRC 16421.</title>
        <authorList>
            <person name="Komaki H."/>
            <person name="Tamura T."/>
        </authorList>
    </citation>
    <scope>NUCLEOTIDE SEQUENCE</scope>
    <source>
        <strain evidence="2">NBRC 16421</strain>
    </source>
</reference>
<feature type="transmembrane region" description="Helical" evidence="1">
    <location>
        <begin position="127"/>
        <end position="148"/>
    </location>
</feature>
<dbReference type="RefSeq" id="WP_203987813.1">
    <property type="nucleotide sequence ID" value="NZ_BOPG01000007.1"/>
</dbReference>
<feature type="transmembrane region" description="Helical" evidence="1">
    <location>
        <begin position="71"/>
        <end position="88"/>
    </location>
</feature>
<dbReference type="AlphaFoldDB" id="A0A8J3Z1R0"/>
<keyword evidence="3" id="KW-1185">Reference proteome</keyword>
<evidence type="ECO:0000313" key="3">
    <source>
        <dbReference type="Proteomes" id="UP000612585"/>
    </source>
</evidence>
<sequence length="156" mass="16663">MTAVSEPAFDAAAPEAALKPVEPPVPAPWRRPVDLTMRIVGFVVALALTVLTAAFEAYLTPLYWGEDRLPVSVVAAVVVNLGLIWFTVEVTGRRLSVAAIAIVWVAIMVLASTRTGEGDLVLTDNNWVGIATMLAGSLTYAVAGYRLVLTAFRPKL</sequence>
<proteinExistence type="predicted"/>
<feature type="transmembrane region" description="Helical" evidence="1">
    <location>
        <begin position="39"/>
        <end position="59"/>
    </location>
</feature>
<protein>
    <submittedName>
        <fullName evidence="2">Uncharacterized protein</fullName>
    </submittedName>
</protein>
<keyword evidence="1" id="KW-1133">Transmembrane helix</keyword>
<keyword evidence="1" id="KW-0812">Transmembrane</keyword>
<evidence type="ECO:0000256" key="1">
    <source>
        <dbReference type="SAM" id="Phobius"/>
    </source>
</evidence>
<feature type="transmembrane region" description="Helical" evidence="1">
    <location>
        <begin position="95"/>
        <end position="115"/>
    </location>
</feature>
<keyword evidence="1" id="KW-0472">Membrane</keyword>
<dbReference type="EMBL" id="BOPG01000007">
    <property type="protein sequence ID" value="GIJ53498.1"/>
    <property type="molecule type" value="Genomic_DNA"/>
</dbReference>
<organism evidence="2 3">
    <name type="scientific">Virgisporangium aurantiacum</name>
    <dbReference type="NCBI Taxonomy" id="175570"/>
    <lineage>
        <taxon>Bacteria</taxon>
        <taxon>Bacillati</taxon>
        <taxon>Actinomycetota</taxon>
        <taxon>Actinomycetes</taxon>
        <taxon>Micromonosporales</taxon>
        <taxon>Micromonosporaceae</taxon>
        <taxon>Virgisporangium</taxon>
    </lineage>
</organism>